<gene>
    <name evidence="2" type="ORF">METZ01_LOCUS187450</name>
</gene>
<feature type="region of interest" description="Disordered" evidence="1">
    <location>
        <begin position="17"/>
        <end position="40"/>
    </location>
</feature>
<evidence type="ECO:0000256" key="1">
    <source>
        <dbReference type="SAM" id="MobiDB-lite"/>
    </source>
</evidence>
<protein>
    <recommendedName>
        <fullName evidence="3">Periplasmic heavy metal sensor</fullName>
    </recommendedName>
</protein>
<evidence type="ECO:0000313" key="2">
    <source>
        <dbReference type="EMBL" id="SVB34596.1"/>
    </source>
</evidence>
<proteinExistence type="predicted"/>
<name>A0A382D7W4_9ZZZZ</name>
<dbReference type="EMBL" id="UINC01038099">
    <property type="protein sequence ID" value="SVB34596.1"/>
    <property type="molecule type" value="Genomic_DNA"/>
</dbReference>
<sequence>MLLAGLAFSLMTVTSLEGQRGRRGGGRRGPPPPSERAGLEQRVRVRMDQRIRERLDLSEDEWRAIADQASNFDEKRGELMRNELALKRRVEAIAVEGRENDEEAGEILDQLIVLREQELELFQEEQKRLLEILSPSQLVRFQAMRQQLGEQIRRLRGGRDGGSPGW</sequence>
<organism evidence="2">
    <name type="scientific">marine metagenome</name>
    <dbReference type="NCBI Taxonomy" id="408172"/>
    <lineage>
        <taxon>unclassified sequences</taxon>
        <taxon>metagenomes</taxon>
        <taxon>ecological metagenomes</taxon>
    </lineage>
</organism>
<reference evidence="2" key="1">
    <citation type="submission" date="2018-05" db="EMBL/GenBank/DDBJ databases">
        <authorList>
            <person name="Lanie J.A."/>
            <person name="Ng W.-L."/>
            <person name="Kazmierczak K.M."/>
            <person name="Andrzejewski T.M."/>
            <person name="Davidsen T.M."/>
            <person name="Wayne K.J."/>
            <person name="Tettelin H."/>
            <person name="Glass J.I."/>
            <person name="Rusch D."/>
            <person name="Podicherti R."/>
            <person name="Tsui H.-C.T."/>
            <person name="Winkler M.E."/>
        </authorList>
    </citation>
    <scope>NUCLEOTIDE SEQUENCE</scope>
</reference>
<evidence type="ECO:0008006" key="3">
    <source>
        <dbReference type="Google" id="ProtNLM"/>
    </source>
</evidence>
<dbReference type="AlphaFoldDB" id="A0A382D7W4"/>
<accession>A0A382D7W4</accession>